<protein>
    <submittedName>
        <fullName evidence="2">Uncharacterized protein</fullName>
    </submittedName>
</protein>
<proteinExistence type="predicted"/>
<name>A0AAE0GGT4_9CHLO</name>
<dbReference type="AlphaFoldDB" id="A0AAE0GGT4"/>
<evidence type="ECO:0000313" key="3">
    <source>
        <dbReference type="Proteomes" id="UP001190700"/>
    </source>
</evidence>
<organism evidence="2 3">
    <name type="scientific">Cymbomonas tetramitiformis</name>
    <dbReference type="NCBI Taxonomy" id="36881"/>
    <lineage>
        <taxon>Eukaryota</taxon>
        <taxon>Viridiplantae</taxon>
        <taxon>Chlorophyta</taxon>
        <taxon>Pyramimonadophyceae</taxon>
        <taxon>Pyramimonadales</taxon>
        <taxon>Pyramimonadaceae</taxon>
        <taxon>Cymbomonas</taxon>
    </lineage>
</organism>
<gene>
    <name evidence="2" type="ORF">CYMTET_14807</name>
</gene>
<reference evidence="2 3" key="1">
    <citation type="journal article" date="2015" name="Genome Biol. Evol.">
        <title>Comparative Genomics of a Bacterivorous Green Alga Reveals Evolutionary Causalities and Consequences of Phago-Mixotrophic Mode of Nutrition.</title>
        <authorList>
            <person name="Burns J.A."/>
            <person name="Paasch A."/>
            <person name="Narechania A."/>
            <person name="Kim E."/>
        </authorList>
    </citation>
    <scope>NUCLEOTIDE SEQUENCE [LARGE SCALE GENOMIC DNA]</scope>
    <source>
        <strain evidence="2 3">PLY_AMNH</strain>
    </source>
</reference>
<comment type="caution">
    <text evidence="2">The sequence shown here is derived from an EMBL/GenBank/DDBJ whole genome shotgun (WGS) entry which is preliminary data.</text>
</comment>
<evidence type="ECO:0000313" key="2">
    <source>
        <dbReference type="EMBL" id="KAK3277161.1"/>
    </source>
</evidence>
<accession>A0AAE0GGT4</accession>
<dbReference type="Proteomes" id="UP001190700">
    <property type="component" value="Unassembled WGS sequence"/>
</dbReference>
<evidence type="ECO:0000256" key="1">
    <source>
        <dbReference type="SAM" id="MobiDB-lite"/>
    </source>
</evidence>
<keyword evidence="3" id="KW-1185">Reference proteome</keyword>
<feature type="compositionally biased region" description="Basic and acidic residues" evidence="1">
    <location>
        <begin position="309"/>
        <end position="338"/>
    </location>
</feature>
<sequence length="369" mass="41249">MGKKDRKPDEKRGKLSWQREEQLKSMKKLGSGIALFVVGLAVLAKLIVDPAKVQTLRVTDTDSLTNILFGGEPWLIQCVNDTVSQTAVAEEAAKAFKLKSTGIRVGAVDCDAKLPQSGQSIYKRFFKKKRPTYFTSANGNSLAVVPAIQATSATTLVKHVTDATKPRFMRITGQRDLRTKCLKRSSRPCLLLLTSTTQLEQKYNGIDKFIMSRRSTPVAWMNTSKYDLALPGLEDFKADSESVVVLMKSKQSKSKSLYSARAVHLEENAPLSYDSFGKLLDDAAAGHLPMTALSKDPSVRSHRIKKREAKIPKAKPQEEAKRTMTDAERKTAFERKEEEDQLIWSGEEEEGDYDEGEEEEEDEDELVIL</sequence>
<dbReference type="EMBL" id="LGRX02006226">
    <property type="protein sequence ID" value="KAK3277161.1"/>
    <property type="molecule type" value="Genomic_DNA"/>
</dbReference>
<feature type="region of interest" description="Disordered" evidence="1">
    <location>
        <begin position="291"/>
        <end position="369"/>
    </location>
</feature>
<feature type="compositionally biased region" description="Acidic residues" evidence="1">
    <location>
        <begin position="339"/>
        <end position="369"/>
    </location>
</feature>